<dbReference type="InterPro" id="IPR036047">
    <property type="entry name" value="F-box-like_dom_sf"/>
</dbReference>
<gene>
    <name evidence="2" type="ORF">QVD17_40319</name>
</gene>
<name>A0AAD8JTR0_TARER</name>
<evidence type="ECO:0000313" key="2">
    <source>
        <dbReference type="EMBL" id="KAK1408491.1"/>
    </source>
</evidence>
<dbReference type="SUPFAM" id="SSF81383">
    <property type="entry name" value="F-box domain"/>
    <property type="match status" value="1"/>
</dbReference>
<organism evidence="2 3">
    <name type="scientific">Tagetes erecta</name>
    <name type="common">African marigold</name>
    <dbReference type="NCBI Taxonomy" id="13708"/>
    <lineage>
        <taxon>Eukaryota</taxon>
        <taxon>Viridiplantae</taxon>
        <taxon>Streptophyta</taxon>
        <taxon>Embryophyta</taxon>
        <taxon>Tracheophyta</taxon>
        <taxon>Spermatophyta</taxon>
        <taxon>Magnoliopsida</taxon>
        <taxon>eudicotyledons</taxon>
        <taxon>Gunneridae</taxon>
        <taxon>Pentapetalae</taxon>
        <taxon>asterids</taxon>
        <taxon>campanulids</taxon>
        <taxon>Asterales</taxon>
        <taxon>Asteraceae</taxon>
        <taxon>Asteroideae</taxon>
        <taxon>Heliantheae alliance</taxon>
        <taxon>Tageteae</taxon>
        <taxon>Tagetes</taxon>
    </lineage>
</organism>
<dbReference type="EMBL" id="JAUHHV010000011">
    <property type="protein sequence ID" value="KAK1408491.1"/>
    <property type="molecule type" value="Genomic_DNA"/>
</dbReference>
<sequence length="395" mass="45238">MSDNLPFEIRMEIMKRLPVKSLIQFRTVSKPWKCLIDSSDFIAHYSRYHTQMQHILVSYESVLYPQPIYLSIADDHTFPQHVYFNTPLLLKMLQNLTIVGCSHGLLCLLGFYPKTRKYMAVFWNLSMTRVIPIVMPNVVYNKTFDTCISFSVCRATTDPKIIKITYIKSASDIESISCIPCQVEVFSLSTGAWRSPHSNLPRKSIIFYGDVAIDGLLYWHAKDRIIMDGGFSSYNLIISFDITSEEFREVNLPRSLAHVSVLYVSKLRESLVVVHSGEEDNNSFINVWRMEDGVSNLFTKLYTINVDTLNTLDADVNGFRKSGEPIIQISIDDLPTSELVVYDPYSKHVDGVGVDGIACHFFVHPYMETLLLLDQPNFAVYNEMETIRYLDDLVS</sequence>
<comment type="caution">
    <text evidence="2">The sequence shown here is derived from an EMBL/GenBank/DDBJ whole genome shotgun (WGS) entry which is preliminary data.</text>
</comment>
<dbReference type="PROSITE" id="PS50181">
    <property type="entry name" value="FBOX"/>
    <property type="match status" value="1"/>
</dbReference>
<dbReference type="InterPro" id="IPR001810">
    <property type="entry name" value="F-box_dom"/>
</dbReference>
<proteinExistence type="predicted"/>
<feature type="domain" description="F-box" evidence="1">
    <location>
        <begin position="1"/>
        <end position="45"/>
    </location>
</feature>
<dbReference type="Pfam" id="PF07734">
    <property type="entry name" value="FBA_1"/>
    <property type="match status" value="1"/>
</dbReference>
<dbReference type="PANTHER" id="PTHR31672:SF10">
    <property type="entry name" value="F-BOX DOMAIN-CONTAINING PROTEIN"/>
    <property type="match status" value="1"/>
</dbReference>
<evidence type="ECO:0000313" key="3">
    <source>
        <dbReference type="Proteomes" id="UP001229421"/>
    </source>
</evidence>
<dbReference type="InterPro" id="IPR050796">
    <property type="entry name" value="SCF_F-box_component"/>
</dbReference>
<evidence type="ECO:0000259" key="1">
    <source>
        <dbReference type="PROSITE" id="PS50181"/>
    </source>
</evidence>
<protein>
    <recommendedName>
        <fullName evidence="1">F-box domain-containing protein</fullName>
    </recommendedName>
</protein>
<keyword evidence="3" id="KW-1185">Reference proteome</keyword>
<dbReference type="SMART" id="SM00256">
    <property type="entry name" value="FBOX"/>
    <property type="match status" value="1"/>
</dbReference>
<dbReference type="PANTHER" id="PTHR31672">
    <property type="entry name" value="BNACNNG10540D PROTEIN"/>
    <property type="match status" value="1"/>
</dbReference>
<dbReference type="InterPro" id="IPR006527">
    <property type="entry name" value="F-box-assoc_dom_typ1"/>
</dbReference>
<dbReference type="Proteomes" id="UP001229421">
    <property type="component" value="Unassembled WGS sequence"/>
</dbReference>
<dbReference type="CDD" id="cd22157">
    <property type="entry name" value="F-box_AtFBW1-like"/>
    <property type="match status" value="1"/>
</dbReference>
<dbReference type="Gene3D" id="1.20.1280.50">
    <property type="match status" value="1"/>
</dbReference>
<dbReference type="AlphaFoldDB" id="A0AAD8JTR0"/>
<accession>A0AAD8JTR0</accession>
<dbReference type="InterPro" id="IPR017451">
    <property type="entry name" value="F-box-assoc_interact_dom"/>
</dbReference>
<reference evidence="2" key="1">
    <citation type="journal article" date="2023" name="bioRxiv">
        <title>Improved chromosome-level genome assembly for marigold (Tagetes erecta).</title>
        <authorList>
            <person name="Jiang F."/>
            <person name="Yuan L."/>
            <person name="Wang S."/>
            <person name="Wang H."/>
            <person name="Xu D."/>
            <person name="Wang A."/>
            <person name="Fan W."/>
        </authorList>
    </citation>
    <scope>NUCLEOTIDE SEQUENCE</scope>
    <source>
        <strain evidence="2">WSJ</strain>
        <tissue evidence="2">Leaf</tissue>
    </source>
</reference>
<dbReference type="NCBIfam" id="TIGR01640">
    <property type="entry name" value="F_box_assoc_1"/>
    <property type="match status" value="1"/>
</dbReference>
<dbReference type="Pfam" id="PF00646">
    <property type="entry name" value="F-box"/>
    <property type="match status" value="1"/>
</dbReference>